<evidence type="ECO:0000256" key="9">
    <source>
        <dbReference type="SAM" id="Phobius"/>
    </source>
</evidence>
<keyword evidence="4" id="KW-0808">Transferase</keyword>
<dbReference type="EC" id="2.7.13.3" evidence="2"/>
<comment type="catalytic activity">
    <reaction evidence="1">
        <text>ATP + protein L-histidine = ADP + protein N-phospho-L-histidine.</text>
        <dbReference type="EC" id="2.7.13.3"/>
    </reaction>
</comment>
<dbReference type="InterPro" id="IPR003594">
    <property type="entry name" value="HATPase_dom"/>
</dbReference>
<dbReference type="CDD" id="cd16917">
    <property type="entry name" value="HATPase_UhpB-NarQ-NarX-like"/>
    <property type="match status" value="1"/>
</dbReference>
<evidence type="ECO:0000256" key="7">
    <source>
        <dbReference type="ARBA" id="ARBA00022840"/>
    </source>
</evidence>
<dbReference type="PANTHER" id="PTHR24421:SF10">
    <property type="entry name" value="NITRATE_NITRITE SENSOR PROTEIN NARQ"/>
    <property type="match status" value="1"/>
</dbReference>
<proteinExistence type="predicted"/>
<name>A0ABW2RP95_9BACL</name>
<dbReference type="InterPro" id="IPR011712">
    <property type="entry name" value="Sig_transdc_His_kin_sub3_dim/P"/>
</dbReference>
<dbReference type="RefSeq" id="WP_379866746.1">
    <property type="nucleotide sequence ID" value="NZ_JBHTBW010000058.1"/>
</dbReference>
<protein>
    <recommendedName>
        <fullName evidence="2">histidine kinase</fullName>
        <ecNumber evidence="2">2.7.13.3</ecNumber>
    </recommendedName>
</protein>
<keyword evidence="9" id="KW-0472">Membrane</keyword>
<dbReference type="Gene3D" id="1.20.5.1930">
    <property type="match status" value="1"/>
</dbReference>
<evidence type="ECO:0000256" key="3">
    <source>
        <dbReference type="ARBA" id="ARBA00022553"/>
    </source>
</evidence>
<dbReference type="Pfam" id="PF02518">
    <property type="entry name" value="HATPase_c"/>
    <property type="match status" value="1"/>
</dbReference>
<evidence type="ECO:0000256" key="2">
    <source>
        <dbReference type="ARBA" id="ARBA00012438"/>
    </source>
</evidence>
<comment type="caution">
    <text evidence="12">The sequence shown here is derived from an EMBL/GenBank/DDBJ whole genome shotgun (WGS) entry which is preliminary data.</text>
</comment>
<sequence>MRYQQIKWLILIIPTIVVGLWEYVRHEFLLSYLSMDAGNILTPVIVFLVTITLLLRLFVIYEKMQEELKKERAEKAVLKERERIARELHDGIAQTLFLCSVQLDHLKQKYDDGELNQVHKHLRQIHDDVRQSIYNLKHSSTAASHVWQERLSHWLNQFRLDTGIPLEAELTLKEERLNPREKVELFACIQEALTNIRKHASAEHVTLRLEPLQSGWSLTVLDDGKGFTGDPFQHHDRFGLKIMQERARNMKASFSFTRENGITRLQIKRREDT</sequence>
<evidence type="ECO:0000256" key="5">
    <source>
        <dbReference type="ARBA" id="ARBA00022741"/>
    </source>
</evidence>
<evidence type="ECO:0000256" key="6">
    <source>
        <dbReference type="ARBA" id="ARBA00022777"/>
    </source>
</evidence>
<evidence type="ECO:0000256" key="4">
    <source>
        <dbReference type="ARBA" id="ARBA00022679"/>
    </source>
</evidence>
<keyword evidence="13" id="KW-1185">Reference proteome</keyword>
<dbReference type="Proteomes" id="UP001596500">
    <property type="component" value="Unassembled WGS sequence"/>
</dbReference>
<evidence type="ECO:0000259" key="11">
    <source>
        <dbReference type="Pfam" id="PF07730"/>
    </source>
</evidence>
<evidence type="ECO:0000259" key="10">
    <source>
        <dbReference type="Pfam" id="PF02518"/>
    </source>
</evidence>
<gene>
    <name evidence="12" type="ORF">ACFQNG_16640</name>
</gene>
<keyword evidence="3" id="KW-0597">Phosphoprotein</keyword>
<feature type="transmembrane region" description="Helical" evidence="9">
    <location>
        <begin position="44"/>
        <end position="61"/>
    </location>
</feature>
<keyword evidence="9" id="KW-1133">Transmembrane helix</keyword>
<dbReference type="InterPro" id="IPR036890">
    <property type="entry name" value="HATPase_C_sf"/>
</dbReference>
<keyword evidence="6 12" id="KW-0418">Kinase</keyword>
<dbReference type="SUPFAM" id="SSF55874">
    <property type="entry name" value="ATPase domain of HSP90 chaperone/DNA topoisomerase II/histidine kinase"/>
    <property type="match status" value="1"/>
</dbReference>
<organism evidence="12 13">
    <name type="scientific">Laceyella putida</name>
    <dbReference type="NCBI Taxonomy" id="110101"/>
    <lineage>
        <taxon>Bacteria</taxon>
        <taxon>Bacillati</taxon>
        <taxon>Bacillota</taxon>
        <taxon>Bacilli</taxon>
        <taxon>Bacillales</taxon>
        <taxon>Thermoactinomycetaceae</taxon>
        <taxon>Laceyella</taxon>
    </lineage>
</organism>
<evidence type="ECO:0000313" key="13">
    <source>
        <dbReference type="Proteomes" id="UP001596500"/>
    </source>
</evidence>
<evidence type="ECO:0000256" key="8">
    <source>
        <dbReference type="ARBA" id="ARBA00023012"/>
    </source>
</evidence>
<feature type="domain" description="Signal transduction histidine kinase subgroup 3 dimerisation and phosphoacceptor" evidence="11">
    <location>
        <begin position="80"/>
        <end position="138"/>
    </location>
</feature>
<dbReference type="Gene3D" id="3.30.565.10">
    <property type="entry name" value="Histidine kinase-like ATPase, C-terminal domain"/>
    <property type="match status" value="1"/>
</dbReference>
<evidence type="ECO:0000313" key="12">
    <source>
        <dbReference type="EMBL" id="MFC7442704.1"/>
    </source>
</evidence>
<dbReference type="GO" id="GO:0016301">
    <property type="term" value="F:kinase activity"/>
    <property type="evidence" value="ECO:0007669"/>
    <property type="project" value="UniProtKB-KW"/>
</dbReference>
<dbReference type="PANTHER" id="PTHR24421">
    <property type="entry name" value="NITRATE/NITRITE SENSOR PROTEIN NARX-RELATED"/>
    <property type="match status" value="1"/>
</dbReference>
<feature type="domain" description="Histidine kinase/HSP90-like ATPase" evidence="10">
    <location>
        <begin position="184"/>
        <end position="262"/>
    </location>
</feature>
<keyword evidence="9" id="KW-0812">Transmembrane</keyword>
<reference evidence="13" key="1">
    <citation type="journal article" date="2019" name="Int. J. Syst. Evol. Microbiol.">
        <title>The Global Catalogue of Microorganisms (GCM) 10K type strain sequencing project: providing services to taxonomists for standard genome sequencing and annotation.</title>
        <authorList>
            <consortium name="The Broad Institute Genomics Platform"/>
            <consortium name="The Broad Institute Genome Sequencing Center for Infectious Disease"/>
            <person name="Wu L."/>
            <person name="Ma J."/>
        </authorList>
    </citation>
    <scope>NUCLEOTIDE SEQUENCE [LARGE SCALE GENOMIC DNA]</scope>
    <source>
        <strain evidence="13">CGMCC 1.12942</strain>
    </source>
</reference>
<dbReference type="Pfam" id="PF07730">
    <property type="entry name" value="HisKA_3"/>
    <property type="match status" value="1"/>
</dbReference>
<keyword evidence="5" id="KW-0547">Nucleotide-binding</keyword>
<evidence type="ECO:0000256" key="1">
    <source>
        <dbReference type="ARBA" id="ARBA00000085"/>
    </source>
</evidence>
<feature type="transmembrane region" description="Helical" evidence="9">
    <location>
        <begin position="7"/>
        <end position="24"/>
    </location>
</feature>
<keyword evidence="7" id="KW-0067">ATP-binding</keyword>
<accession>A0ABW2RP95</accession>
<dbReference type="EMBL" id="JBHTBW010000058">
    <property type="protein sequence ID" value="MFC7442704.1"/>
    <property type="molecule type" value="Genomic_DNA"/>
</dbReference>
<keyword evidence="8" id="KW-0902">Two-component regulatory system</keyword>
<dbReference type="InterPro" id="IPR050482">
    <property type="entry name" value="Sensor_HK_TwoCompSys"/>
</dbReference>